<dbReference type="AlphaFoldDB" id="A0A195FPG8"/>
<organism evidence="1 2">
    <name type="scientific">Trachymyrmex septentrionalis</name>
    <dbReference type="NCBI Taxonomy" id="34720"/>
    <lineage>
        <taxon>Eukaryota</taxon>
        <taxon>Metazoa</taxon>
        <taxon>Ecdysozoa</taxon>
        <taxon>Arthropoda</taxon>
        <taxon>Hexapoda</taxon>
        <taxon>Insecta</taxon>
        <taxon>Pterygota</taxon>
        <taxon>Neoptera</taxon>
        <taxon>Endopterygota</taxon>
        <taxon>Hymenoptera</taxon>
        <taxon>Apocrita</taxon>
        <taxon>Aculeata</taxon>
        <taxon>Formicoidea</taxon>
        <taxon>Formicidae</taxon>
        <taxon>Myrmicinae</taxon>
        <taxon>Trachymyrmex</taxon>
    </lineage>
</organism>
<keyword evidence="2" id="KW-1185">Reference proteome</keyword>
<feature type="non-terminal residue" evidence="1">
    <location>
        <position position="1"/>
    </location>
</feature>
<accession>A0A195FPG8</accession>
<sequence length="80" mass="8878">GLSIEVKLHVKKYICHKTAAGNSLMMRIGVDLRAVTGNYGLTEDAGTRTGSCVARFCDKRHDCTLSRRPRYMSWGGSFLL</sequence>
<reference evidence="1 2" key="1">
    <citation type="submission" date="2016-03" db="EMBL/GenBank/DDBJ databases">
        <title>Trachymyrmex septentrionalis WGS genome.</title>
        <authorList>
            <person name="Nygaard S."/>
            <person name="Hu H."/>
            <person name="Boomsma J."/>
            <person name="Zhang G."/>
        </authorList>
    </citation>
    <scope>NUCLEOTIDE SEQUENCE [LARGE SCALE GENOMIC DNA]</scope>
    <source>
        <strain evidence="1">Tsep2-gDNA-1</strain>
        <tissue evidence="1">Whole body</tissue>
    </source>
</reference>
<dbReference type="EMBL" id="KQ981424">
    <property type="protein sequence ID" value="KYN41839.1"/>
    <property type="molecule type" value="Genomic_DNA"/>
</dbReference>
<evidence type="ECO:0000313" key="2">
    <source>
        <dbReference type="Proteomes" id="UP000078541"/>
    </source>
</evidence>
<evidence type="ECO:0000313" key="1">
    <source>
        <dbReference type="EMBL" id="KYN41839.1"/>
    </source>
</evidence>
<proteinExistence type="predicted"/>
<protein>
    <submittedName>
        <fullName evidence="1">Uncharacterized protein</fullName>
    </submittedName>
</protein>
<gene>
    <name evidence="1" type="ORF">ALC56_03769</name>
</gene>
<name>A0A195FPG8_9HYME</name>
<dbReference type="Proteomes" id="UP000078541">
    <property type="component" value="Unassembled WGS sequence"/>
</dbReference>